<sequence length="840" mass="94975">MILVGNSLTAAFVFLIYHTLLSCHWVNTDLAMDKKRWKKISHIFDLALTLPQNRRTSYIRSLCTGDAELQQEVLSLLASVEESGRMLNDHLHKNQALLQELIQHLEQEPPSRSLIDTTLGQWHITNHLGYGGMGDVYQVKRCDSDIHQRGALKIIRRGLDTPENLRRFRVEKQILAGLHHPNMANLIDSGISGDGLPYLVMELIEGVPIDQFCDQHNLTISERLDLFKTVCHAVQYAHKNLVVHRDLKPENILVTDDGHVKILDFGIAKLLDPDLYGLSTVKTSASMRLMSLDYAAPEQISGQPVTTSTDVYALGVLLHNLVTGLHPYDLSDKTFRAAEQVVLCNLPSLPSHRLKKADDLSPIASSRNTRPAKLIHTVRGDLDAIILKALNKEADRRYSYAIQLVEDLSRFETNKPVTARLQTSRYHVTKFLIRHKKRIATAGAALLIIIALTSFYTVQLAHERNEARLEAQKAAQVKNLMVDIFQSGDPFHEPDAKNLSMSEVLDQGTKRIASSLEDQPLIKADLQEALGGVYSGLVRYAKAEPLLRNALEVYQQELGANHPQIADVSHSLGFLLMRRGHYSEAETLFERARDIYEDHYGDEDPHYAYVVRTLAFLYSETNRTGQALANYKRAIKIYVKNNDPDVAETLTDMGYLLMDLGRLGEAQMNLQQAIALFNKYEDESNIEIANAYTGLGQVLHLRGALLEAEIYHRKALRIRLEIFEPGHTHIASSQLRLGWLLIDQGRFKEAVPLVQKAYKSFINHLPPDHWKVAATEGVLALAWIGQGKFQQAERTLLNTHTALKEQFGPDDWRTRRTQQALDKLYTVWPSPQQAQNFLEE</sequence>
<keyword evidence="8" id="KW-0723">Serine/threonine-protein kinase</keyword>
<dbReference type="PANTHER" id="PTHR43289:SF34">
    <property type="entry name" value="SERINE_THREONINE-PROTEIN KINASE YBDM-RELATED"/>
    <property type="match status" value="1"/>
</dbReference>
<dbReference type="GO" id="GO:0004674">
    <property type="term" value="F:protein serine/threonine kinase activity"/>
    <property type="evidence" value="ECO:0007669"/>
    <property type="project" value="UniProtKB-KW"/>
</dbReference>
<dbReference type="Pfam" id="PF00069">
    <property type="entry name" value="Pkinase"/>
    <property type="match status" value="1"/>
</dbReference>
<evidence type="ECO:0000259" key="7">
    <source>
        <dbReference type="PROSITE" id="PS50011"/>
    </source>
</evidence>
<dbReference type="SMART" id="SM00028">
    <property type="entry name" value="TPR"/>
    <property type="match status" value="6"/>
</dbReference>
<dbReference type="SMART" id="SM00220">
    <property type="entry name" value="S_TKc"/>
    <property type="match status" value="1"/>
</dbReference>
<evidence type="ECO:0000313" key="8">
    <source>
        <dbReference type="EMBL" id="SMO37496.1"/>
    </source>
</evidence>
<dbReference type="PROSITE" id="PS50011">
    <property type="entry name" value="PROTEIN_KINASE_DOM"/>
    <property type="match status" value="1"/>
</dbReference>
<dbReference type="PROSITE" id="PS00108">
    <property type="entry name" value="PROTEIN_KINASE_ST"/>
    <property type="match status" value="1"/>
</dbReference>
<evidence type="ECO:0000256" key="3">
    <source>
        <dbReference type="ARBA" id="ARBA00022777"/>
    </source>
</evidence>
<keyword evidence="3 8" id="KW-0418">Kinase</keyword>
<feature type="domain" description="Protein kinase" evidence="7">
    <location>
        <begin position="122"/>
        <end position="411"/>
    </location>
</feature>
<proteinExistence type="predicted"/>
<dbReference type="PROSITE" id="PS50005">
    <property type="entry name" value="TPR"/>
    <property type="match status" value="1"/>
</dbReference>
<evidence type="ECO:0000256" key="6">
    <source>
        <dbReference type="SAM" id="Phobius"/>
    </source>
</evidence>
<dbReference type="Pfam" id="PF13424">
    <property type="entry name" value="TPR_12"/>
    <property type="match status" value="2"/>
</dbReference>
<keyword evidence="1" id="KW-0808">Transferase</keyword>
<dbReference type="GO" id="GO:0005524">
    <property type="term" value="F:ATP binding"/>
    <property type="evidence" value="ECO:0007669"/>
    <property type="project" value="UniProtKB-KW"/>
</dbReference>
<dbReference type="InterPro" id="IPR011990">
    <property type="entry name" value="TPR-like_helical_dom_sf"/>
</dbReference>
<feature type="repeat" description="TPR" evidence="5">
    <location>
        <begin position="566"/>
        <end position="599"/>
    </location>
</feature>
<feature type="transmembrane region" description="Helical" evidence="6">
    <location>
        <begin position="6"/>
        <end position="26"/>
    </location>
</feature>
<keyword evidence="6" id="KW-0472">Membrane</keyword>
<dbReference type="EMBL" id="FXTH01000001">
    <property type="protein sequence ID" value="SMO37496.1"/>
    <property type="molecule type" value="Genomic_DNA"/>
</dbReference>
<dbReference type="CDD" id="cd14014">
    <property type="entry name" value="STKc_PknB_like"/>
    <property type="match status" value="1"/>
</dbReference>
<reference evidence="8 9" key="1">
    <citation type="submission" date="2017-05" db="EMBL/GenBank/DDBJ databases">
        <authorList>
            <person name="Varghese N."/>
            <person name="Submissions S."/>
        </authorList>
    </citation>
    <scope>NUCLEOTIDE SEQUENCE [LARGE SCALE GENOMIC DNA]</scope>
    <source>
        <strain evidence="8 9">DSM 21194</strain>
    </source>
</reference>
<dbReference type="SUPFAM" id="SSF48452">
    <property type="entry name" value="TPR-like"/>
    <property type="match status" value="1"/>
</dbReference>
<gene>
    <name evidence="8" type="ORF">SAMN06265218_101324</name>
</gene>
<dbReference type="Gene3D" id="1.10.510.10">
    <property type="entry name" value="Transferase(Phosphotransferase) domain 1"/>
    <property type="match status" value="1"/>
</dbReference>
<keyword evidence="9" id="KW-1185">Reference proteome</keyword>
<name>A0A521ARS4_9BACT</name>
<dbReference type="InterPro" id="IPR000719">
    <property type="entry name" value="Prot_kinase_dom"/>
</dbReference>
<dbReference type="InterPro" id="IPR019734">
    <property type="entry name" value="TPR_rpt"/>
</dbReference>
<dbReference type="OrthoDB" id="9813021at2"/>
<keyword evidence="2" id="KW-0547">Nucleotide-binding</keyword>
<keyword evidence="6" id="KW-1133">Transmembrane helix</keyword>
<evidence type="ECO:0000256" key="4">
    <source>
        <dbReference type="ARBA" id="ARBA00022840"/>
    </source>
</evidence>
<evidence type="ECO:0000256" key="2">
    <source>
        <dbReference type="ARBA" id="ARBA00022741"/>
    </source>
</evidence>
<dbReference type="Gene3D" id="3.30.200.20">
    <property type="entry name" value="Phosphorylase Kinase, domain 1"/>
    <property type="match status" value="1"/>
</dbReference>
<evidence type="ECO:0000256" key="5">
    <source>
        <dbReference type="PROSITE-ProRule" id="PRU00339"/>
    </source>
</evidence>
<dbReference type="Proteomes" id="UP000317593">
    <property type="component" value="Unassembled WGS sequence"/>
</dbReference>
<keyword evidence="4" id="KW-0067">ATP-binding</keyword>
<accession>A0A521ARS4</accession>
<organism evidence="8 9">
    <name type="scientific">Fodinibius sediminis</name>
    <dbReference type="NCBI Taxonomy" id="1214077"/>
    <lineage>
        <taxon>Bacteria</taxon>
        <taxon>Pseudomonadati</taxon>
        <taxon>Balneolota</taxon>
        <taxon>Balneolia</taxon>
        <taxon>Balneolales</taxon>
        <taxon>Balneolaceae</taxon>
        <taxon>Fodinibius</taxon>
    </lineage>
</organism>
<dbReference type="PANTHER" id="PTHR43289">
    <property type="entry name" value="MITOGEN-ACTIVATED PROTEIN KINASE KINASE KINASE 20-RELATED"/>
    <property type="match status" value="1"/>
</dbReference>
<keyword evidence="5" id="KW-0802">TPR repeat</keyword>
<protein>
    <submittedName>
        <fullName evidence="8">Serine/threonine protein kinase</fullName>
    </submittedName>
</protein>
<keyword evidence="6" id="KW-0812">Transmembrane</keyword>
<dbReference type="InterPro" id="IPR011009">
    <property type="entry name" value="Kinase-like_dom_sf"/>
</dbReference>
<feature type="transmembrane region" description="Helical" evidence="6">
    <location>
        <begin position="439"/>
        <end position="458"/>
    </location>
</feature>
<evidence type="ECO:0000256" key="1">
    <source>
        <dbReference type="ARBA" id="ARBA00022679"/>
    </source>
</evidence>
<dbReference type="Pfam" id="PF13181">
    <property type="entry name" value="TPR_8"/>
    <property type="match status" value="1"/>
</dbReference>
<dbReference type="InterPro" id="IPR008271">
    <property type="entry name" value="Ser/Thr_kinase_AS"/>
</dbReference>
<dbReference type="AlphaFoldDB" id="A0A521ARS4"/>
<dbReference type="Gene3D" id="1.25.40.10">
    <property type="entry name" value="Tetratricopeptide repeat domain"/>
    <property type="match status" value="2"/>
</dbReference>
<dbReference type="SUPFAM" id="SSF56112">
    <property type="entry name" value="Protein kinase-like (PK-like)"/>
    <property type="match status" value="1"/>
</dbReference>
<evidence type="ECO:0000313" key="9">
    <source>
        <dbReference type="Proteomes" id="UP000317593"/>
    </source>
</evidence>